<dbReference type="InterPro" id="IPR011993">
    <property type="entry name" value="PH-like_dom_sf"/>
</dbReference>
<dbReference type="PANTHER" id="PTHR12673:SF158">
    <property type="entry name" value="DH DOMAIN-CONTAINING PROTEIN"/>
    <property type="match status" value="1"/>
</dbReference>
<dbReference type="OMA" id="CEYINNY"/>
<dbReference type="Pfam" id="PF00621">
    <property type="entry name" value="RhoGEF"/>
    <property type="match status" value="1"/>
</dbReference>
<protein>
    <submittedName>
        <fullName evidence="5">Pleckstrin (PH) domain-containing protein</fullName>
    </submittedName>
</protein>
<sequence length="669" mass="77352">MQYQQDLNKLHLFPRADKKHNSPTPTTQTRIVGTTYINGQPVYETPLDRGAYAVPKTYPPIGGFKLPPNPATLNSMMALPPNCQLIYDPITQSYKVLQSKASTSSYPMPPTPPAIVPQPTYYQNPPPPPMSQQFPPYQFPTTYIPNKQPPMAPIDIQNQQFFELQQQEQEFKQFSMQQPPIPPPSNPIPMNEPIFNPNLAPPIPPSRISPEYQSKHQEAMNSQQPIPPVSQQPIPPMNVGGVSPLPPPTQSQQPVNIKNNTTNSIKTQDQIKTNGSPLTKQYSESHITQQPSNIGLNKFKYPVKSSESTQSPLVSKEFPSTKMDTNLKKEDKERLENRKKRLNELITTEESYSDSLENLILYFKIPLEQDLQRLNLTDRDISIIFSNIEAILVVSKDLLLKLKYRFSLPPEQQLIGDLYIEKSHEMKLYCEYINNYEKSMNEVQKIEMIDPNFFKNCQSKYKSNLDIRSYLIMPVQRVPRYELLLRDVLKYTSIENPDYKNLEVAHQSIKEINEYINSHKKLRENQDRVVTISQELRGIPERLNYLLSSSRRFVREGLLDITCTHKKYSGTFMVYLFNDLIILAKQPRVRKSKGFEFHADIDLKNSEFKDLTNSDTEFRFISDSQGKSPYIFTFTAPNNQEKMNWINDLRLLEEERKLSIVNKFNLNLN</sequence>
<evidence type="ECO:0000259" key="3">
    <source>
        <dbReference type="PROSITE" id="PS50003"/>
    </source>
</evidence>
<dbReference type="AlphaFoldDB" id="A0A151ZKQ5"/>
<dbReference type="PANTHER" id="PTHR12673">
    <property type="entry name" value="FACIOGENITAL DYSPLASIA PROTEIN"/>
    <property type="match status" value="1"/>
</dbReference>
<dbReference type="Gene3D" id="2.30.29.30">
    <property type="entry name" value="Pleckstrin-homology domain (PH domain)/Phosphotyrosine-binding domain (PTB)"/>
    <property type="match status" value="1"/>
</dbReference>
<dbReference type="InterPro" id="IPR000219">
    <property type="entry name" value="DH_dom"/>
</dbReference>
<feature type="compositionally biased region" description="Pro residues" evidence="2">
    <location>
        <begin position="225"/>
        <end position="236"/>
    </location>
</feature>
<dbReference type="STRING" id="361077.A0A151ZKQ5"/>
<dbReference type="GO" id="GO:0005737">
    <property type="term" value="C:cytoplasm"/>
    <property type="evidence" value="ECO:0007669"/>
    <property type="project" value="TreeGrafter"/>
</dbReference>
<dbReference type="InterPro" id="IPR035899">
    <property type="entry name" value="DBL_dom_sf"/>
</dbReference>
<name>A0A151ZKQ5_TIELA</name>
<dbReference type="FunCoup" id="A0A151ZKQ5">
    <property type="interactions" value="425"/>
</dbReference>
<dbReference type="InterPro" id="IPR001849">
    <property type="entry name" value="PH_domain"/>
</dbReference>
<evidence type="ECO:0000256" key="1">
    <source>
        <dbReference type="SAM" id="Coils"/>
    </source>
</evidence>
<gene>
    <name evidence="5" type="ORF">DLAC_04672</name>
</gene>
<dbReference type="Pfam" id="PF22697">
    <property type="entry name" value="SOS1_NGEF_PH"/>
    <property type="match status" value="1"/>
</dbReference>
<dbReference type="InterPro" id="IPR051092">
    <property type="entry name" value="FYVE_RhoGEF_PH"/>
</dbReference>
<dbReference type="OrthoDB" id="20319at2759"/>
<evidence type="ECO:0000313" key="6">
    <source>
        <dbReference type="Proteomes" id="UP000076078"/>
    </source>
</evidence>
<dbReference type="EMBL" id="LODT01000022">
    <property type="protein sequence ID" value="KYQ94374.1"/>
    <property type="molecule type" value="Genomic_DNA"/>
</dbReference>
<comment type="caution">
    <text evidence="5">The sequence shown here is derived from an EMBL/GenBank/DDBJ whole genome shotgun (WGS) entry which is preliminary data.</text>
</comment>
<evidence type="ECO:0000259" key="4">
    <source>
        <dbReference type="PROSITE" id="PS50010"/>
    </source>
</evidence>
<evidence type="ECO:0000256" key="2">
    <source>
        <dbReference type="SAM" id="MobiDB-lite"/>
    </source>
</evidence>
<feature type="domain" description="DH" evidence="4">
    <location>
        <begin position="337"/>
        <end position="519"/>
    </location>
</feature>
<dbReference type="SMART" id="SM00325">
    <property type="entry name" value="RhoGEF"/>
    <property type="match status" value="1"/>
</dbReference>
<proteinExistence type="predicted"/>
<organism evidence="5 6">
    <name type="scientific">Tieghemostelium lacteum</name>
    <name type="common">Slime mold</name>
    <name type="synonym">Dictyostelium lacteum</name>
    <dbReference type="NCBI Taxonomy" id="361077"/>
    <lineage>
        <taxon>Eukaryota</taxon>
        <taxon>Amoebozoa</taxon>
        <taxon>Evosea</taxon>
        <taxon>Eumycetozoa</taxon>
        <taxon>Dictyostelia</taxon>
        <taxon>Dictyosteliales</taxon>
        <taxon>Raperosteliaceae</taxon>
        <taxon>Tieghemostelium</taxon>
    </lineage>
</organism>
<dbReference type="PROSITE" id="PS50003">
    <property type="entry name" value="PH_DOMAIN"/>
    <property type="match status" value="1"/>
</dbReference>
<dbReference type="InterPro" id="IPR055251">
    <property type="entry name" value="SOS1_NGEF_PH"/>
</dbReference>
<dbReference type="InParanoid" id="A0A151ZKQ5"/>
<dbReference type="PROSITE" id="PS50010">
    <property type="entry name" value="DH_2"/>
    <property type="match status" value="1"/>
</dbReference>
<dbReference type="Proteomes" id="UP000076078">
    <property type="component" value="Unassembled WGS sequence"/>
</dbReference>
<dbReference type="SUPFAM" id="SSF50729">
    <property type="entry name" value="PH domain-like"/>
    <property type="match status" value="1"/>
</dbReference>
<keyword evidence="1" id="KW-0175">Coiled coil</keyword>
<accession>A0A151ZKQ5</accession>
<dbReference type="Gene3D" id="1.20.900.10">
    <property type="entry name" value="Dbl homology (DH) domain"/>
    <property type="match status" value="1"/>
</dbReference>
<feature type="coiled-coil region" evidence="1">
    <location>
        <begin position="325"/>
        <end position="352"/>
    </location>
</feature>
<feature type="domain" description="PH" evidence="3">
    <location>
        <begin position="552"/>
        <end position="654"/>
    </location>
</feature>
<dbReference type="SUPFAM" id="SSF48065">
    <property type="entry name" value="DBL homology domain (DH-domain)"/>
    <property type="match status" value="1"/>
</dbReference>
<dbReference type="GO" id="GO:0005085">
    <property type="term" value="F:guanyl-nucleotide exchange factor activity"/>
    <property type="evidence" value="ECO:0007669"/>
    <property type="project" value="InterPro"/>
</dbReference>
<evidence type="ECO:0000313" key="5">
    <source>
        <dbReference type="EMBL" id="KYQ94374.1"/>
    </source>
</evidence>
<dbReference type="CDD" id="cd00160">
    <property type="entry name" value="RhoGEF"/>
    <property type="match status" value="1"/>
</dbReference>
<keyword evidence="6" id="KW-1185">Reference proteome</keyword>
<reference evidence="5 6" key="1">
    <citation type="submission" date="2015-12" db="EMBL/GenBank/DDBJ databases">
        <title>Dictyostelia acquired genes for synthesis and detection of signals that induce cell-type specialization by lateral gene transfer from prokaryotes.</title>
        <authorList>
            <person name="Gloeckner G."/>
            <person name="Schaap P."/>
        </authorList>
    </citation>
    <scope>NUCLEOTIDE SEQUENCE [LARGE SCALE GENOMIC DNA]</scope>
    <source>
        <strain evidence="5 6">TK</strain>
    </source>
</reference>
<feature type="region of interest" description="Disordered" evidence="2">
    <location>
        <begin position="206"/>
        <end position="257"/>
    </location>
</feature>